<accession>A0A8J5ZUE8</accession>
<dbReference type="OrthoDB" id="9664014at2759"/>
<reference evidence="3" key="1">
    <citation type="journal article" date="2021" name="Evol. Appl.">
        <title>The genome of the Pyrenean desman and the effects of bottlenecks and inbreeding on the genomic landscape of an endangered species.</title>
        <authorList>
            <person name="Escoda L."/>
            <person name="Castresana J."/>
        </authorList>
    </citation>
    <scope>NUCLEOTIDE SEQUENCE</scope>
    <source>
        <strain evidence="3">IBE-C5619</strain>
    </source>
</reference>
<feature type="non-terminal residue" evidence="3">
    <location>
        <position position="137"/>
    </location>
</feature>
<feature type="compositionally biased region" description="Basic and acidic residues" evidence="2">
    <location>
        <begin position="53"/>
        <end position="68"/>
    </location>
</feature>
<feature type="coiled-coil region" evidence="1">
    <location>
        <begin position="93"/>
        <end position="120"/>
    </location>
</feature>
<feature type="region of interest" description="Disordered" evidence="2">
    <location>
        <begin position="53"/>
        <end position="82"/>
    </location>
</feature>
<evidence type="ECO:0000313" key="3">
    <source>
        <dbReference type="EMBL" id="KAG8507421.1"/>
    </source>
</evidence>
<keyword evidence="1" id="KW-0175">Coiled coil</keyword>
<dbReference type="Gene3D" id="1.20.5.400">
    <property type="match status" value="1"/>
</dbReference>
<sequence length="137" mass="15938">WNWNVPLGGPSTALKKLEEAKEAAAESGLRQIGRIKRWLIIMMVIIEEDLNGTEEKSELTESPCKEMKTTPPKNTNMRKRKKIHTDQLEVAETVHFERSVAKLEKIIDELQDKLKCSKEKHLYKQKMLDRILLDLNK</sequence>
<dbReference type="Proteomes" id="UP000700334">
    <property type="component" value="Unassembled WGS sequence"/>
</dbReference>
<evidence type="ECO:0000256" key="2">
    <source>
        <dbReference type="SAM" id="MobiDB-lite"/>
    </source>
</evidence>
<dbReference type="SUPFAM" id="SSF57997">
    <property type="entry name" value="Tropomyosin"/>
    <property type="match status" value="1"/>
</dbReference>
<protein>
    <submittedName>
        <fullName evidence="3">Tropomyosin alpha-3 chain</fullName>
    </submittedName>
</protein>
<organism evidence="3 4">
    <name type="scientific">Galemys pyrenaicus</name>
    <name type="common">Iberian desman</name>
    <name type="synonym">Pyrenean desman</name>
    <dbReference type="NCBI Taxonomy" id="202257"/>
    <lineage>
        <taxon>Eukaryota</taxon>
        <taxon>Metazoa</taxon>
        <taxon>Chordata</taxon>
        <taxon>Craniata</taxon>
        <taxon>Vertebrata</taxon>
        <taxon>Euteleostomi</taxon>
        <taxon>Mammalia</taxon>
        <taxon>Eutheria</taxon>
        <taxon>Laurasiatheria</taxon>
        <taxon>Eulipotyphla</taxon>
        <taxon>Talpidae</taxon>
        <taxon>Galemys</taxon>
    </lineage>
</organism>
<keyword evidence="4" id="KW-1185">Reference proteome</keyword>
<comment type="caution">
    <text evidence="3">The sequence shown here is derived from an EMBL/GenBank/DDBJ whole genome shotgun (WGS) entry which is preliminary data.</text>
</comment>
<dbReference type="EMBL" id="JAGFMF010012105">
    <property type="protein sequence ID" value="KAG8507421.1"/>
    <property type="molecule type" value="Genomic_DNA"/>
</dbReference>
<dbReference type="AlphaFoldDB" id="A0A8J5ZUE8"/>
<gene>
    <name evidence="3" type="ORF">J0S82_009373</name>
</gene>
<evidence type="ECO:0000313" key="4">
    <source>
        <dbReference type="Proteomes" id="UP000700334"/>
    </source>
</evidence>
<proteinExistence type="predicted"/>
<feature type="non-terminal residue" evidence="3">
    <location>
        <position position="1"/>
    </location>
</feature>
<evidence type="ECO:0000256" key="1">
    <source>
        <dbReference type="SAM" id="Coils"/>
    </source>
</evidence>
<name>A0A8J5ZUE8_GALPY</name>